<gene>
    <name evidence="1" type="ORF">C1SCF055_LOCUS33698</name>
</gene>
<proteinExistence type="predicted"/>
<sequence>RRCQCPKMQPSFMRCANRSSVHCRCPNFRKGPSWCLRGRLPHMKLADWSA</sequence>
<feature type="non-terminal residue" evidence="1">
    <location>
        <position position="1"/>
    </location>
</feature>
<comment type="caution">
    <text evidence="1">The sequence shown here is derived from an EMBL/GenBank/DDBJ whole genome shotgun (WGS) entry which is preliminary data.</text>
</comment>
<feature type="non-terminal residue" evidence="1">
    <location>
        <position position="50"/>
    </location>
</feature>
<evidence type="ECO:0000313" key="3">
    <source>
        <dbReference type="Proteomes" id="UP001152797"/>
    </source>
</evidence>
<dbReference type="Proteomes" id="UP001152797">
    <property type="component" value="Unassembled WGS sequence"/>
</dbReference>
<accession>A0A9P1DGJ9</accession>
<organism evidence="1">
    <name type="scientific">Cladocopium goreaui</name>
    <dbReference type="NCBI Taxonomy" id="2562237"/>
    <lineage>
        <taxon>Eukaryota</taxon>
        <taxon>Sar</taxon>
        <taxon>Alveolata</taxon>
        <taxon>Dinophyceae</taxon>
        <taxon>Suessiales</taxon>
        <taxon>Symbiodiniaceae</taxon>
        <taxon>Cladocopium</taxon>
    </lineage>
</organism>
<dbReference type="AlphaFoldDB" id="A0A9P1DGJ9"/>
<evidence type="ECO:0000313" key="2">
    <source>
        <dbReference type="EMBL" id="CAL1161613.1"/>
    </source>
</evidence>
<reference evidence="2" key="2">
    <citation type="submission" date="2024-04" db="EMBL/GenBank/DDBJ databases">
        <authorList>
            <person name="Chen Y."/>
            <person name="Shah S."/>
            <person name="Dougan E. K."/>
            <person name="Thang M."/>
            <person name="Chan C."/>
        </authorList>
    </citation>
    <scope>NUCLEOTIDE SEQUENCE [LARGE SCALE GENOMIC DNA]</scope>
</reference>
<dbReference type="EMBL" id="CAMXCT030004224">
    <property type="protein sequence ID" value="CAL4795550.1"/>
    <property type="molecule type" value="Genomic_DNA"/>
</dbReference>
<keyword evidence="3" id="KW-1185">Reference proteome</keyword>
<dbReference type="EMBL" id="CAMXCT020004224">
    <property type="protein sequence ID" value="CAL1161613.1"/>
    <property type="molecule type" value="Genomic_DNA"/>
</dbReference>
<reference evidence="1" key="1">
    <citation type="submission" date="2022-10" db="EMBL/GenBank/DDBJ databases">
        <authorList>
            <person name="Chen Y."/>
            <person name="Dougan E. K."/>
            <person name="Chan C."/>
            <person name="Rhodes N."/>
            <person name="Thang M."/>
        </authorList>
    </citation>
    <scope>NUCLEOTIDE SEQUENCE</scope>
</reference>
<protein>
    <submittedName>
        <fullName evidence="1">Uncharacterized protein</fullName>
    </submittedName>
</protein>
<name>A0A9P1DGJ9_9DINO</name>
<dbReference type="EMBL" id="CAMXCT010004224">
    <property type="protein sequence ID" value="CAI4008238.1"/>
    <property type="molecule type" value="Genomic_DNA"/>
</dbReference>
<evidence type="ECO:0000313" key="1">
    <source>
        <dbReference type="EMBL" id="CAI4008238.1"/>
    </source>
</evidence>